<evidence type="ECO:0000313" key="1">
    <source>
        <dbReference type="EMBL" id="GGM69295.1"/>
    </source>
</evidence>
<organism evidence="1 2">
    <name type="scientific">Dactylosporangium sucinum</name>
    <dbReference type="NCBI Taxonomy" id="1424081"/>
    <lineage>
        <taxon>Bacteria</taxon>
        <taxon>Bacillati</taxon>
        <taxon>Actinomycetota</taxon>
        <taxon>Actinomycetes</taxon>
        <taxon>Micromonosporales</taxon>
        <taxon>Micromonosporaceae</taxon>
        <taxon>Dactylosporangium</taxon>
    </lineage>
</organism>
<keyword evidence="2" id="KW-1185">Reference proteome</keyword>
<name>A0A917X592_9ACTN</name>
<dbReference type="EMBL" id="BMPI01000059">
    <property type="protein sequence ID" value="GGM69295.1"/>
    <property type="molecule type" value="Genomic_DNA"/>
</dbReference>
<evidence type="ECO:0000313" key="2">
    <source>
        <dbReference type="Proteomes" id="UP000642070"/>
    </source>
</evidence>
<proteinExistence type="predicted"/>
<reference evidence="1" key="1">
    <citation type="journal article" date="2014" name="Int. J. Syst. Evol. Microbiol.">
        <title>Complete genome sequence of Corynebacterium casei LMG S-19264T (=DSM 44701T), isolated from a smear-ripened cheese.</title>
        <authorList>
            <consortium name="US DOE Joint Genome Institute (JGI-PGF)"/>
            <person name="Walter F."/>
            <person name="Albersmeier A."/>
            <person name="Kalinowski J."/>
            <person name="Ruckert C."/>
        </authorList>
    </citation>
    <scope>NUCLEOTIDE SEQUENCE</scope>
    <source>
        <strain evidence="1">JCM 19831</strain>
    </source>
</reference>
<reference evidence="1" key="2">
    <citation type="submission" date="2020-09" db="EMBL/GenBank/DDBJ databases">
        <authorList>
            <person name="Sun Q."/>
            <person name="Ohkuma M."/>
        </authorList>
    </citation>
    <scope>NUCLEOTIDE SEQUENCE</scope>
    <source>
        <strain evidence="1">JCM 19831</strain>
    </source>
</reference>
<comment type="caution">
    <text evidence="1">The sequence shown here is derived from an EMBL/GenBank/DDBJ whole genome shotgun (WGS) entry which is preliminary data.</text>
</comment>
<protein>
    <submittedName>
        <fullName evidence="1">Uncharacterized protein</fullName>
    </submittedName>
</protein>
<accession>A0A917X592</accession>
<dbReference type="AlphaFoldDB" id="A0A917X592"/>
<gene>
    <name evidence="1" type="ORF">GCM10007977_083750</name>
</gene>
<dbReference type="Proteomes" id="UP000642070">
    <property type="component" value="Unassembled WGS sequence"/>
</dbReference>
<sequence>MESVSGPRQIARASSVNAAATLVAVAAQINGAYASVDAEALCHADDPTPGWSFLRKLIRLPVTLPRVSGSSGT</sequence>